<keyword evidence="4 5" id="KW-0440">LIM domain</keyword>
<feature type="compositionally biased region" description="Polar residues" evidence="6">
    <location>
        <begin position="36"/>
        <end position="51"/>
    </location>
</feature>
<evidence type="ECO:0000256" key="2">
    <source>
        <dbReference type="ARBA" id="ARBA00022737"/>
    </source>
</evidence>
<dbReference type="Proteomes" id="UP001162085">
    <property type="component" value="Chromosome 11"/>
</dbReference>
<feature type="compositionally biased region" description="Low complexity" evidence="6">
    <location>
        <begin position="100"/>
        <end position="118"/>
    </location>
</feature>
<keyword evidence="9" id="KW-1185">Reference proteome</keyword>
<dbReference type="CDD" id="cd09397">
    <property type="entry name" value="LIM1_UF1"/>
    <property type="match status" value="1"/>
</dbReference>
<gene>
    <name evidence="8" type="primary">SUVZ11G2990</name>
    <name evidence="8" type="ORF">SUVZ_11G2990</name>
</gene>
<sequence>MYDSIYDSPFPKINPKVRYKTALERAGFDTRPRNPFCSQRNASTGSLQASVRSPPMHVQRNVSAAPFVVITESTYAVSSKGTQLFSKGESDIYSPPVLDNSGRASISSSKNSNKTFSSRPNNKSHPSFGTSERASQDDPFRFERGPEHHQERYTAPRFANESSVKMHSQVTDNSLFNFEQRDVGNTRKEQDLSPIEKSFMMLTQNDTASCINSMSQMNNERTSEQELEEEEQISVNYQEMQPEEEEEQISINYQEMQPEEEEEQISINYQEMQPEEEDDDDVESLNFEPHPELHVNLDKNEPLQENSPKLKEEVMVSEIPEIPEINPARERNIPRLFINTSYNSESIDSKLLPQDIATGLTTSEERKSPDVLSSSPNVENLNLDASNEKRYSTASSENVETPYTATNLQVEQLIAQLDGVSLSRNARLDQNDNSLNIVDRKASRFKKSSAYLSGYGGINIPATQQTSVMQNSDENVSNQSLLLDNDDITDDAPSTSTTNGGTPIFYKFKQSTAQYPSDEGNQSQETFKAKLPTIEALQLQHKPSITNLREDADNSRPSDSQASPTTGTVEDSPDANYHEDEPTEFKYPPGEGPCRACGLEVTGKRMFSKKENELSGQWHRECFKCIECAIKFNKRVPCYILRDTPYCQKHYHEENHSICKVCSNYIEGECLENDKVERFHVDCLNCFLCKTAITNDYYIFNGEIPLCGKHDIDALLKEGIDNDASGNDKNNTVSKRRTRLVNFK</sequence>
<evidence type="ECO:0000313" key="9">
    <source>
        <dbReference type="Proteomes" id="UP001162085"/>
    </source>
</evidence>
<dbReference type="Gene3D" id="2.10.110.10">
    <property type="entry name" value="Cysteine Rich Protein"/>
    <property type="match status" value="2"/>
</dbReference>
<dbReference type="InterPro" id="IPR001781">
    <property type="entry name" value="Znf_LIM"/>
</dbReference>
<reference evidence="8" key="1">
    <citation type="submission" date="2022-10" db="EMBL/GenBank/DDBJ databases">
        <authorList>
            <person name="Byrne P K."/>
        </authorList>
    </citation>
    <scope>NUCLEOTIDE SEQUENCE</scope>
    <source>
        <strain evidence="8">ZP964</strain>
    </source>
</reference>
<evidence type="ECO:0000259" key="7">
    <source>
        <dbReference type="PROSITE" id="PS50023"/>
    </source>
</evidence>
<organism evidence="8 9">
    <name type="scientific">Saccharomyces uvarum</name>
    <name type="common">Yeast</name>
    <name type="synonym">Saccharomyces bayanus var. uvarum</name>
    <dbReference type="NCBI Taxonomy" id="230603"/>
    <lineage>
        <taxon>Eukaryota</taxon>
        <taxon>Fungi</taxon>
        <taxon>Dikarya</taxon>
        <taxon>Ascomycota</taxon>
        <taxon>Saccharomycotina</taxon>
        <taxon>Saccharomycetes</taxon>
        <taxon>Saccharomycetales</taxon>
        <taxon>Saccharomycetaceae</taxon>
        <taxon>Saccharomyces</taxon>
    </lineage>
</organism>
<feature type="compositionally biased region" description="Polar residues" evidence="6">
    <location>
        <begin position="371"/>
        <end position="385"/>
    </location>
</feature>
<dbReference type="Pfam" id="PF00412">
    <property type="entry name" value="LIM"/>
    <property type="match status" value="2"/>
</dbReference>
<name>A0ABN8WGA9_SACUV</name>
<accession>A0ABN8WGA9</accession>
<dbReference type="SMART" id="SM00132">
    <property type="entry name" value="LIM"/>
    <property type="match status" value="2"/>
</dbReference>
<keyword evidence="2" id="KW-0677">Repeat</keyword>
<keyword evidence="3 5" id="KW-0862">Zinc</keyword>
<dbReference type="PROSITE" id="PS50023">
    <property type="entry name" value="LIM_DOMAIN_2"/>
    <property type="match status" value="1"/>
</dbReference>
<evidence type="ECO:0000313" key="8">
    <source>
        <dbReference type="EMBL" id="CAI4046799.1"/>
    </source>
</evidence>
<feature type="compositionally biased region" description="Polar residues" evidence="6">
    <location>
        <begin position="119"/>
        <end position="133"/>
    </location>
</feature>
<dbReference type="PANTHER" id="PTHR24207">
    <property type="entry name" value="ZYX102 PROTEIN"/>
    <property type="match status" value="1"/>
</dbReference>
<evidence type="ECO:0000256" key="1">
    <source>
        <dbReference type="ARBA" id="ARBA00022723"/>
    </source>
</evidence>
<dbReference type="EMBL" id="OX365938">
    <property type="protein sequence ID" value="CAI4046799.1"/>
    <property type="molecule type" value="Genomic_DNA"/>
</dbReference>
<feature type="domain" description="LIM zinc-binding" evidence="7">
    <location>
        <begin position="592"/>
        <end position="657"/>
    </location>
</feature>
<evidence type="ECO:0000256" key="3">
    <source>
        <dbReference type="ARBA" id="ARBA00022833"/>
    </source>
</evidence>
<dbReference type="PANTHER" id="PTHR24207:SF2">
    <property type="entry name" value="ZYX102 PROTEIN"/>
    <property type="match status" value="1"/>
</dbReference>
<keyword evidence="1 5" id="KW-0479">Metal-binding</keyword>
<feature type="region of interest" description="Disordered" evidence="6">
    <location>
        <begin position="86"/>
        <end position="156"/>
    </location>
</feature>
<evidence type="ECO:0000256" key="4">
    <source>
        <dbReference type="ARBA" id="ARBA00023038"/>
    </source>
</evidence>
<feature type="region of interest" description="Disordered" evidence="6">
    <location>
        <begin position="30"/>
        <end position="54"/>
    </location>
</feature>
<feature type="compositionally biased region" description="Polar residues" evidence="6">
    <location>
        <begin position="557"/>
        <end position="569"/>
    </location>
</feature>
<evidence type="ECO:0000256" key="6">
    <source>
        <dbReference type="SAM" id="MobiDB-lite"/>
    </source>
</evidence>
<feature type="region of interest" description="Disordered" evidence="6">
    <location>
        <begin position="547"/>
        <end position="590"/>
    </location>
</feature>
<protein>
    <recommendedName>
        <fullName evidence="7">LIM zinc-binding domain-containing protein</fullName>
    </recommendedName>
</protein>
<feature type="compositionally biased region" description="Basic and acidic residues" evidence="6">
    <location>
        <begin position="134"/>
        <end position="154"/>
    </location>
</feature>
<dbReference type="CDD" id="cd08368">
    <property type="entry name" value="LIM"/>
    <property type="match status" value="1"/>
</dbReference>
<feature type="region of interest" description="Disordered" evidence="6">
    <location>
        <begin position="360"/>
        <end position="400"/>
    </location>
</feature>
<evidence type="ECO:0000256" key="5">
    <source>
        <dbReference type="PROSITE-ProRule" id="PRU00125"/>
    </source>
</evidence>
<dbReference type="PROSITE" id="PS00478">
    <property type="entry name" value="LIM_DOMAIN_1"/>
    <property type="match status" value="2"/>
</dbReference>
<proteinExistence type="predicted"/>